<evidence type="ECO:0000313" key="3">
    <source>
        <dbReference type="Proteomes" id="UP000547444"/>
    </source>
</evidence>
<keyword evidence="3" id="KW-1185">Reference proteome</keyword>
<evidence type="ECO:0000313" key="2">
    <source>
        <dbReference type="EMBL" id="NIH98943.1"/>
    </source>
</evidence>
<name>A0A7X5U5S7_9MYCO</name>
<accession>A0A7X5U5S7</accession>
<protein>
    <submittedName>
        <fullName evidence="2">Uncharacterized protein YegP (UPF0339 family)</fullName>
    </submittedName>
</protein>
<dbReference type="SUPFAM" id="SSF160113">
    <property type="entry name" value="YegP-like"/>
    <property type="match status" value="1"/>
</dbReference>
<dbReference type="InterPro" id="IPR036913">
    <property type="entry name" value="YegP-like_sf"/>
</dbReference>
<feature type="domain" description="DUF1508" evidence="1">
    <location>
        <begin position="62"/>
        <end position="91"/>
    </location>
</feature>
<dbReference type="AlphaFoldDB" id="A0A7X5U5S7"/>
<dbReference type="Gene3D" id="3.30.160.160">
    <property type="entry name" value="YegP-like"/>
    <property type="match status" value="1"/>
</dbReference>
<gene>
    <name evidence="2" type="ORF">FHU31_005967</name>
</gene>
<reference evidence="2 3" key="1">
    <citation type="submission" date="2020-03" db="EMBL/GenBank/DDBJ databases">
        <title>Sequencing the genomes of 1000 actinobacteria strains.</title>
        <authorList>
            <person name="Klenk H.-P."/>
        </authorList>
    </citation>
    <scope>NUCLEOTIDE SEQUENCE [LARGE SCALE GENOMIC DNA]</scope>
    <source>
        <strain evidence="2 3">DSM 44556</strain>
    </source>
</reference>
<evidence type="ECO:0000259" key="1">
    <source>
        <dbReference type="Pfam" id="PF07411"/>
    </source>
</evidence>
<comment type="caution">
    <text evidence="2">The sequence shown here is derived from an EMBL/GenBank/DDBJ whole genome shotgun (WGS) entry which is preliminary data.</text>
</comment>
<dbReference type="Proteomes" id="UP000547444">
    <property type="component" value="Unassembled WGS sequence"/>
</dbReference>
<dbReference type="Pfam" id="PF07411">
    <property type="entry name" value="DUF1508"/>
    <property type="match status" value="1"/>
</dbReference>
<organism evidence="2 3">
    <name type="scientific">Mycolicibacterium fluoranthenivorans</name>
    <dbReference type="NCBI Taxonomy" id="258505"/>
    <lineage>
        <taxon>Bacteria</taxon>
        <taxon>Bacillati</taxon>
        <taxon>Actinomycetota</taxon>
        <taxon>Actinomycetes</taxon>
        <taxon>Mycobacteriales</taxon>
        <taxon>Mycobacteriaceae</taxon>
        <taxon>Mycolicibacterium</taxon>
    </lineage>
</organism>
<proteinExistence type="predicted"/>
<sequence length="200" mass="22423">MTDIPTVYVELIEEQPLAFGPWAEDHPGVDFRRDGGFHGLTGGQQQLIEAAYRDYLQRFQPFRWNAKGGNHEIVGQGERYFNRADAEHAIRLQYGQESSVYLVRDGEADELLRQAYPHTGLNGTTVIGPECFASADGDLIQWKGSAYGRYPDEYTPSSAFHVVVGGDNPAMDATVTAAADTEYVEYPLLRVREILERHQV</sequence>
<dbReference type="RefSeq" id="WP_167164662.1">
    <property type="nucleotide sequence ID" value="NZ_JAANOW010000005.1"/>
</dbReference>
<dbReference type="EMBL" id="JAANOW010000005">
    <property type="protein sequence ID" value="NIH98943.1"/>
    <property type="molecule type" value="Genomic_DNA"/>
</dbReference>
<dbReference type="InterPro" id="IPR010879">
    <property type="entry name" value="DUF1508"/>
</dbReference>